<dbReference type="STRING" id="1227497.C491_06688"/>
<dbReference type="EMBL" id="AOIB01000015">
    <property type="protein sequence ID" value="ELY59476.1"/>
    <property type="molecule type" value="Genomic_DNA"/>
</dbReference>
<gene>
    <name evidence="2" type="ORF">C491_06688</name>
</gene>
<evidence type="ECO:0000313" key="2">
    <source>
        <dbReference type="EMBL" id="ELY59476.1"/>
    </source>
</evidence>
<dbReference type="InterPro" id="IPR002575">
    <property type="entry name" value="Aminoglycoside_PTrfase"/>
</dbReference>
<dbReference type="AlphaFoldDB" id="L9XDG3"/>
<evidence type="ECO:0000313" key="3">
    <source>
        <dbReference type="Proteomes" id="UP000011688"/>
    </source>
</evidence>
<dbReference type="PATRIC" id="fig|1227497.3.peg.1376"/>
<feature type="domain" description="Aminoglycoside phosphotransferase" evidence="1">
    <location>
        <begin position="70"/>
        <end position="227"/>
    </location>
</feature>
<dbReference type="InterPro" id="IPR011009">
    <property type="entry name" value="Kinase-like_dom_sf"/>
</dbReference>
<dbReference type="Proteomes" id="UP000011688">
    <property type="component" value="Unassembled WGS sequence"/>
</dbReference>
<dbReference type="RefSeq" id="WP_005554720.1">
    <property type="nucleotide sequence ID" value="NZ_AOIB01000015.1"/>
</dbReference>
<dbReference type="GO" id="GO:0016740">
    <property type="term" value="F:transferase activity"/>
    <property type="evidence" value="ECO:0007669"/>
    <property type="project" value="UniProtKB-KW"/>
</dbReference>
<dbReference type="PANTHER" id="PTHR21310">
    <property type="entry name" value="AMINOGLYCOSIDE PHOSPHOTRANSFERASE-RELATED-RELATED"/>
    <property type="match status" value="1"/>
</dbReference>
<name>L9XDG3_9EURY</name>
<organism evidence="2 3">
    <name type="scientific">Natronococcus amylolyticus DSM 10524</name>
    <dbReference type="NCBI Taxonomy" id="1227497"/>
    <lineage>
        <taxon>Archaea</taxon>
        <taxon>Methanobacteriati</taxon>
        <taxon>Methanobacteriota</taxon>
        <taxon>Stenosarchaea group</taxon>
        <taxon>Halobacteria</taxon>
        <taxon>Halobacteriales</taxon>
        <taxon>Natrialbaceae</taxon>
        <taxon>Natronococcus</taxon>
    </lineage>
</organism>
<dbReference type="OrthoDB" id="350437at2157"/>
<dbReference type="Gene3D" id="3.90.1200.10">
    <property type="match status" value="1"/>
</dbReference>
<evidence type="ECO:0000259" key="1">
    <source>
        <dbReference type="Pfam" id="PF01636"/>
    </source>
</evidence>
<accession>L9XDG3</accession>
<comment type="caution">
    <text evidence="2">The sequence shown here is derived from an EMBL/GenBank/DDBJ whole genome shotgun (WGS) entry which is preliminary data.</text>
</comment>
<protein>
    <submittedName>
        <fullName evidence="2">Aminoglycoside phosphotransferase</fullName>
    </submittedName>
</protein>
<dbReference type="eggNOG" id="arCOG04682">
    <property type="taxonomic scope" value="Archaea"/>
</dbReference>
<dbReference type="InterPro" id="IPR051678">
    <property type="entry name" value="AGP_Transferase"/>
</dbReference>
<dbReference type="Pfam" id="PF01636">
    <property type="entry name" value="APH"/>
    <property type="match status" value="1"/>
</dbReference>
<sequence length="306" mass="33502">MNSETVARIVEAALETELRSIRRPDPGSVADTLVLELADDPETAVCKRGGASVWTGDVTEPLVVDLVGAATELPVPEVLASGSLANSSDDGPQRWALYEFLSGRNPGSTYSVLEPDVRERLVREAGELLGRLHATDSLAFDRVGGVAREGSTLRLCEPGGWHAVDFGPALEALPIPPAGDPNPRPVLTHGDYQPSNLVIDASGSITGVLDWGNAHVTRAEYALARAEARFVDVHARELDWQERARLRTTLRSGYANEARLESDAARRLRAYKLLWIAQSAANYGRIARDARGRRQLWRQCRRLLKR</sequence>
<dbReference type="SUPFAM" id="SSF56112">
    <property type="entry name" value="Protein kinase-like (PK-like)"/>
    <property type="match status" value="1"/>
</dbReference>
<reference evidence="2 3" key="1">
    <citation type="journal article" date="2014" name="PLoS Genet.">
        <title>Phylogenetically driven sequencing of extremely halophilic archaea reveals strategies for static and dynamic osmo-response.</title>
        <authorList>
            <person name="Becker E.A."/>
            <person name="Seitzer P.M."/>
            <person name="Tritt A."/>
            <person name="Larsen D."/>
            <person name="Krusor M."/>
            <person name="Yao A.I."/>
            <person name="Wu D."/>
            <person name="Madern D."/>
            <person name="Eisen J.A."/>
            <person name="Darling A.E."/>
            <person name="Facciotti M.T."/>
        </authorList>
    </citation>
    <scope>NUCLEOTIDE SEQUENCE [LARGE SCALE GENOMIC DNA]</scope>
    <source>
        <strain evidence="2 3">DSM 10524</strain>
    </source>
</reference>
<keyword evidence="3" id="KW-1185">Reference proteome</keyword>
<keyword evidence="2" id="KW-0808">Transferase</keyword>
<proteinExistence type="predicted"/>